<evidence type="ECO:0000256" key="14">
    <source>
        <dbReference type="ARBA" id="ARBA00056664"/>
    </source>
</evidence>
<dbReference type="EC" id="2.7.11.1" evidence="2"/>
<keyword evidence="6" id="KW-0812">Transmembrane</keyword>
<comment type="subcellular location">
    <subcellularLocation>
        <location evidence="1">Membrane</location>
        <topology evidence="1">Multi-pass membrane protein</topology>
    </subcellularLocation>
</comment>
<evidence type="ECO:0000256" key="17">
    <source>
        <dbReference type="ARBA" id="ARBA00079358"/>
    </source>
</evidence>
<dbReference type="FunFam" id="1.10.510.10:FF:000386">
    <property type="entry name" value="serine/threonine-protein kinase LMTK2 isoform X1"/>
    <property type="match status" value="1"/>
</dbReference>
<feature type="binding site" evidence="19">
    <location>
        <position position="98"/>
    </location>
    <ligand>
        <name>ATP</name>
        <dbReference type="ChEBI" id="CHEBI:30616"/>
    </ligand>
</feature>
<dbReference type="GO" id="GO:0004674">
    <property type="term" value="F:protein serine/threonine kinase activity"/>
    <property type="evidence" value="ECO:0007669"/>
    <property type="project" value="UniProtKB-KW"/>
</dbReference>
<comment type="catalytic activity">
    <reaction evidence="13">
        <text>L-seryl-[protein] + ATP = O-phospho-L-seryl-[protein] + ADP + H(+)</text>
        <dbReference type="Rhea" id="RHEA:17989"/>
        <dbReference type="Rhea" id="RHEA-COMP:9863"/>
        <dbReference type="Rhea" id="RHEA-COMP:11604"/>
        <dbReference type="ChEBI" id="CHEBI:15378"/>
        <dbReference type="ChEBI" id="CHEBI:29999"/>
        <dbReference type="ChEBI" id="CHEBI:30616"/>
        <dbReference type="ChEBI" id="CHEBI:83421"/>
        <dbReference type="ChEBI" id="CHEBI:456216"/>
        <dbReference type="EC" id="2.7.11.1"/>
    </reaction>
</comment>
<dbReference type="PROSITE" id="PS00107">
    <property type="entry name" value="PROTEIN_KINASE_ATP"/>
    <property type="match status" value="1"/>
</dbReference>
<evidence type="ECO:0000256" key="8">
    <source>
        <dbReference type="ARBA" id="ARBA00022777"/>
    </source>
</evidence>
<evidence type="ECO:0000313" key="23">
    <source>
        <dbReference type="Proteomes" id="UP000770717"/>
    </source>
</evidence>
<evidence type="ECO:0000256" key="10">
    <source>
        <dbReference type="ARBA" id="ARBA00022989"/>
    </source>
</evidence>
<feature type="region of interest" description="Disordered" evidence="20">
    <location>
        <begin position="1056"/>
        <end position="1154"/>
    </location>
</feature>
<evidence type="ECO:0000256" key="7">
    <source>
        <dbReference type="ARBA" id="ARBA00022741"/>
    </source>
</evidence>
<evidence type="ECO:0000256" key="18">
    <source>
        <dbReference type="ARBA" id="ARBA00079456"/>
    </source>
</evidence>
<keyword evidence="8" id="KW-0418">Kinase</keyword>
<evidence type="ECO:0000256" key="16">
    <source>
        <dbReference type="ARBA" id="ARBA00071818"/>
    </source>
</evidence>
<dbReference type="AlphaFoldDB" id="A0A8J6K2G8"/>
<evidence type="ECO:0000256" key="12">
    <source>
        <dbReference type="ARBA" id="ARBA00047899"/>
    </source>
</evidence>
<sequence length="1192" mass="132697">MALLHYKEFEDHFDDEIDFTPPAEDTPSNQSPADVFTLTVPTISLSVPSQLQTPQDASKFQIARHSLSYIQEIGNGSFGKVLLGEIFRDNSVARVIVKELRASANSKEQDQFIKNGEPYSYLHHPNIVQCVGHCLETLPYLMVFEICDLGDLKTYLSNEKEKLNGDTEIMLLQRMACEIAAGLAVMHKHNFVHCDVALRNCFVTSDLTVKIGDYGIGFSRYKEDYMETSEEKFIPVRWTAPELVTLYQERVIVADQTRASNIWSLGITLWELFDGCTTPYAELSDNEVLTYVIKEKEVKLPKPQLEQPYADRWFEVLQFCWLPPDKRLTAEEVHRLLTYLRMQSQRETEADFEQRWNSLKPNTNSRQPAVNNLAFPILEHFTGDELGRELDEVLTVTETSQGLSFEYVWEAAKEDHFEEHSHSDSDTTVNYNSIFFPVPIDVFEKSELGQGKPDQASREDALSVPEVVPVFDSHNASKGEHVFDTNTLLFDNISDPKLGLAELEELSDNFFFLQEKNLLSDHPKLLQSNVGSKNIFEQARNLDIELTLAELDTSFLNFSGEVLSGKPENAQITDLAQLGLIEQPGSTAHKDFLQELSTDPQLSGKELESTAKDKLRDQLDDIITIDTAESRLPLAGTESIDLYRSFDHVDTDEVHDDVTCNEQVSSEPVHELSTLDAEKSEKHVNGDLNRSSLLVQTSASLDSASQDSLLDDSVSNCTQSLVPSVGTPDSLDSLDAQNILEGDDSHKFIPSDKPADSGYETENLESPEWTSHVVNGASSQTVTNVEVSSFAAPVIIISEIGQNNLDVNDEELDTKTQKSTNVNNSYRDSAYFSDNDSESEKKVEASEIGSIENDTTSLPSEEREVLGETTRGFPRKVLVPGEWAANQSLNSDHSGQILPLPSVDDITLENDEEIVNPFGPSEVFCSVSAIKDMPFLSHSEGQKLKERDMEGKYLGKLDASGLLDLSEDGMDADEEDENSDDSDDDIRAFNLHSFSSDSDDDTIHPVPVVHMETDDGKNLKSLMKVRKPASDKQEKKSSKAVSFFDDVTIYLFDQETPTKELGTRAVDTSSQMSSNSSPVSPSAPGYRFTNSESSTDEEGGGFEWEDDFTSPEPAFINKPATNPVGTKLSVNPSKYFSPPPPPRSPDQSWTHAPAPFYSRFSISPANIANFSLTHLTDSDIEQGGSSEDGEKD</sequence>
<dbReference type="InterPro" id="IPR017441">
    <property type="entry name" value="Protein_kinase_ATP_BS"/>
</dbReference>
<dbReference type="GO" id="GO:0005737">
    <property type="term" value="C:cytoplasm"/>
    <property type="evidence" value="ECO:0007669"/>
    <property type="project" value="UniProtKB-ARBA"/>
</dbReference>
<keyword evidence="5" id="KW-0808">Transferase</keyword>
<dbReference type="GO" id="GO:0005524">
    <property type="term" value="F:ATP binding"/>
    <property type="evidence" value="ECO:0007669"/>
    <property type="project" value="UniProtKB-UniRule"/>
</dbReference>
<feature type="compositionally biased region" description="Basic and acidic residues" evidence="20">
    <location>
        <begin position="743"/>
        <end position="755"/>
    </location>
</feature>
<keyword evidence="23" id="KW-1185">Reference proteome</keyword>
<keyword evidence="3" id="KW-0723">Serine/threonine-protein kinase</keyword>
<dbReference type="InterPro" id="IPR008266">
    <property type="entry name" value="Tyr_kinase_AS"/>
</dbReference>
<dbReference type="Proteomes" id="UP000770717">
    <property type="component" value="Unassembled WGS sequence"/>
</dbReference>
<evidence type="ECO:0000256" key="6">
    <source>
        <dbReference type="ARBA" id="ARBA00022692"/>
    </source>
</evidence>
<evidence type="ECO:0000259" key="21">
    <source>
        <dbReference type="PROSITE" id="PS50011"/>
    </source>
</evidence>
<dbReference type="Gene3D" id="1.10.510.10">
    <property type="entry name" value="Transferase(Phosphotransferase) domain 1"/>
    <property type="match status" value="1"/>
</dbReference>
<evidence type="ECO:0000256" key="11">
    <source>
        <dbReference type="ARBA" id="ARBA00023136"/>
    </source>
</evidence>
<evidence type="ECO:0000256" key="4">
    <source>
        <dbReference type="ARBA" id="ARBA00022553"/>
    </source>
</evidence>
<dbReference type="FunFam" id="3.30.200.20:FF:000275">
    <property type="entry name" value="Apoptosis associated tyrosine kinase"/>
    <property type="match status" value="1"/>
</dbReference>
<evidence type="ECO:0000256" key="13">
    <source>
        <dbReference type="ARBA" id="ARBA00048679"/>
    </source>
</evidence>
<dbReference type="OrthoDB" id="5973359at2759"/>
<comment type="caution">
    <text evidence="22">The sequence shown here is derived from an EMBL/GenBank/DDBJ whole genome shotgun (WGS) entry which is preliminary data.</text>
</comment>
<keyword evidence="4" id="KW-0597">Phosphoprotein</keyword>
<evidence type="ECO:0000256" key="2">
    <source>
        <dbReference type="ARBA" id="ARBA00012513"/>
    </source>
</evidence>
<evidence type="ECO:0000313" key="22">
    <source>
        <dbReference type="EMBL" id="KAG9476886.1"/>
    </source>
</evidence>
<name>A0A8J6K2G8_ELECQ</name>
<dbReference type="PROSITE" id="PS50011">
    <property type="entry name" value="PROTEIN_KINASE_DOM"/>
    <property type="match status" value="1"/>
</dbReference>
<protein>
    <recommendedName>
        <fullName evidence="16">Serine/threonine-protein kinase LMTK2</fullName>
        <ecNumber evidence="2">2.7.11.1</ecNumber>
    </recommendedName>
    <alternativeName>
        <fullName evidence="17">Brain-enriched kinase</fullName>
    </alternativeName>
    <alternativeName>
        <fullName evidence="18">Lemur tyrosine kinase 2</fullName>
    </alternativeName>
</protein>
<keyword evidence="10" id="KW-1133">Transmembrane helix</keyword>
<comment type="catalytic activity">
    <reaction evidence="12">
        <text>L-threonyl-[protein] + ATP = O-phospho-L-threonyl-[protein] + ADP + H(+)</text>
        <dbReference type="Rhea" id="RHEA:46608"/>
        <dbReference type="Rhea" id="RHEA-COMP:11060"/>
        <dbReference type="Rhea" id="RHEA-COMP:11605"/>
        <dbReference type="ChEBI" id="CHEBI:15378"/>
        <dbReference type="ChEBI" id="CHEBI:30013"/>
        <dbReference type="ChEBI" id="CHEBI:30616"/>
        <dbReference type="ChEBI" id="CHEBI:61977"/>
        <dbReference type="ChEBI" id="CHEBI:456216"/>
        <dbReference type="EC" id="2.7.11.1"/>
    </reaction>
</comment>
<dbReference type="PANTHER" id="PTHR24417">
    <property type="entry name" value="SERINE/THREONINE-PROTEIN KINASE LMTK1"/>
    <property type="match status" value="1"/>
</dbReference>
<dbReference type="PROSITE" id="PS00109">
    <property type="entry name" value="PROTEIN_KINASE_TYR"/>
    <property type="match status" value="1"/>
</dbReference>
<accession>A0A8J6K2G8</accession>
<feature type="region of interest" description="Disordered" evidence="20">
    <location>
        <begin position="992"/>
        <end position="1019"/>
    </location>
</feature>
<gene>
    <name evidence="22" type="ORF">GDO78_002339</name>
</gene>
<keyword evidence="11" id="KW-0472">Membrane</keyword>
<feature type="region of interest" description="Disordered" evidence="20">
    <location>
        <begin position="741"/>
        <end position="766"/>
    </location>
</feature>
<evidence type="ECO:0000256" key="20">
    <source>
        <dbReference type="SAM" id="MobiDB-lite"/>
    </source>
</evidence>
<dbReference type="InterPro" id="IPR001245">
    <property type="entry name" value="Ser-Thr/Tyr_kinase_cat_dom"/>
</dbReference>
<reference evidence="22" key="1">
    <citation type="thesis" date="2020" institute="ProQuest LLC" country="789 East Eisenhower Parkway, Ann Arbor, MI, USA">
        <title>Comparative Genomics and Chromosome Evolution.</title>
        <authorList>
            <person name="Mudd A.B."/>
        </authorList>
    </citation>
    <scope>NUCLEOTIDE SEQUENCE</scope>
    <source>
        <strain evidence="22">HN-11 Male</strain>
        <tissue evidence="22">Kidney and liver</tissue>
    </source>
</reference>
<evidence type="ECO:0000256" key="5">
    <source>
        <dbReference type="ARBA" id="ARBA00022679"/>
    </source>
</evidence>
<feature type="compositionally biased region" description="Polar residues" evidence="20">
    <location>
        <begin position="1119"/>
        <end position="1131"/>
    </location>
</feature>
<feature type="compositionally biased region" description="Acidic residues" evidence="20">
    <location>
        <begin position="1094"/>
        <end position="1109"/>
    </location>
</feature>
<feature type="region of interest" description="Disordered" evidence="20">
    <location>
        <begin position="813"/>
        <end position="867"/>
    </location>
</feature>
<dbReference type="PANTHER" id="PTHR24417:SF8">
    <property type="entry name" value="SERINE_THREONINE-PROTEIN KINASE LMTK2"/>
    <property type="match status" value="1"/>
</dbReference>
<dbReference type="GO" id="GO:0016020">
    <property type="term" value="C:membrane"/>
    <property type="evidence" value="ECO:0007669"/>
    <property type="project" value="UniProtKB-SubCell"/>
</dbReference>
<comment type="function">
    <text evidence="14">Phosphorylates PPP1C, phosphorylase b and CFTR.</text>
</comment>
<dbReference type="InterPro" id="IPR000719">
    <property type="entry name" value="Prot_kinase_dom"/>
</dbReference>
<dbReference type="SUPFAM" id="SSF56112">
    <property type="entry name" value="Protein kinase-like (PK-like)"/>
    <property type="match status" value="1"/>
</dbReference>
<dbReference type="Pfam" id="PF07714">
    <property type="entry name" value="PK_Tyr_Ser-Thr"/>
    <property type="match status" value="1"/>
</dbReference>
<dbReference type="EMBL" id="WNTK01000010">
    <property type="protein sequence ID" value="KAG9476886.1"/>
    <property type="molecule type" value="Genomic_DNA"/>
</dbReference>
<dbReference type="GO" id="GO:0012505">
    <property type="term" value="C:endomembrane system"/>
    <property type="evidence" value="ECO:0007669"/>
    <property type="project" value="UniProtKB-ARBA"/>
</dbReference>
<organism evidence="22 23">
    <name type="scientific">Eleutherodactylus coqui</name>
    <name type="common">Puerto Rican coqui</name>
    <dbReference type="NCBI Taxonomy" id="57060"/>
    <lineage>
        <taxon>Eukaryota</taxon>
        <taxon>Metazoa</taxon>
        <taxon>Chordata</taxon>
        <taxon>Craniata</taxon>
        <taxon>Vertebrata</taxon>
        <taxon>Euteleostomi</taxon>
        <taxon>Amphibia</taxon>
        <taxon>Batrachia</taxon>
        <taxon>Anura</taxon>
        <taxon>Neobatrachia</taxon>
        <taxon>Hyloidea</taxon>
        <taxon>Eleutherodactylidae</taxon>
        <taxon>Eleutherodactylinae</taxon>
        <taxon>Eleutherodactylus</taxon>
        <taxon>Eleutherodactylus</taxon>
    </lineage>
</organism>
<evidence type="ECO:0000256" key="15">
    <source>
        <dbReference type="ARBA" id="ARBA00063938"/>
    </source>
</evidence>
<keyword evidence="7 19" id="KW-0547">Nucleotide-binding</keyword>
<evidence type="ECO:0000256" key="3">
    <source>
        <dbReference type="ARBA" id="ARBA00022527"/>
    </source>
</evidence>
<dbReference type="Gene3D" id="3.30.200.20">
    <property type="entry name" value="Phosphorylase Kinase, domain 1"/>
    <property type="match status" value="1"/>
</dbReference>
<feature type="compositionally biased region" description="Low complexity" evidence="20">
    <location>
        <begin position="1069"/>
        <end position="1084"/>
    </location>
</feature>
<feature type="domain" description="Protein kinase" evidence="21">
    <location>
        <begin position="67"/>
        <end position="337"/>
    </location>
</feature>
<evidence type="ECO:0000256" key="9">
    <source>
        <dbReference type="ARBA" id="ARBA00022840"/>
    </source>
</evidence>
<keyword evidence="9 19" id="KW-0067">ATP-binding</keyword>
<proteinExistence type="predicted"/>
<dbReference type="InterPro" id="IPR011009">
    <property type="entry name" value="Kinase-like_dom_sf"/>
</dbReference>
<evidence type="ECO:0000256" key="19">
    <source>
        <dbReference type="PROSITE-ProRule" id="PRU10141"/>
    </source>
</evidence>
<feature type="compositionally biased region" description="Polar residues" evidence="20">
    <location>
        <begin position="817"/>
        <end position="827"/>
    </location>
</feature>
<evidence type="ECO:0000256" key="1">
    <source>
        <dbReference type="ARBA" id="ARBA00004141"/>
    </source>
</evidence>
<comment type="subunit">
    <text evidence="15">Interacts with PPP1C and inhibitor-2.</text>
</comment>